<keyword evidence="3" id="KW-1185">Reference proteome</keyword>
<sequence>MSDHWYSSPRYNSRTSKSRGLRLNCGGYHEELGRGHREPFGGRRGLGSRGGDKIGWGRNGAVRLDGPPTLRRGRDEGRDGGREEQSDGIDSSRLRSGSGVDSDRTGTWAGPDRLSPHGGPGNLDPTAGLRMGMGMGGSDPLASPMMGRTPFDSPRAVNRQISANDAMLGLRHRALHHGLGMEQSGYPVMTTRQRLMDDRHGLRSPGSMGNMGSFDMRVMDHLRMPFSPPQHSPMQNRFANYRFPYVEDYQGSEMEVSSAQQAAMQQMMSTGGNSFLNEGQYGEIYGGMGGMGPTAQAGEMGQMGQMGQMVNTGRTGQIGFNGGMGQMGPMAGMGGGMDGGMGGMGGGTHQYR</sequence>
<proteinExistence type="predicted"/>
<comment type="caution">
    <text evidence="2">The sequence shown here is derived from an EMBL/GenBank/DDBJ whole genome shotgun (WGS) entry which is preliminary data.</text>
</comment>
<accession>A0A218YXP7</accession>
<feature type="region of interest" description="Disordered" evidence="1">
    <location>
        <begin position="1"/>
        <end position="136"/>
    </location>
</feature>
<name>A0A218YXP7_9HELO</name>
<gene>
    <name evidence="2" type="ORF">B2J93_6048</name>
</gene>
<dbReference type="Proteomes" id="UP000242519">
    <property type="component" value="Unassembled WGS sequence"/>
</dbReference>
<evidence type="ECO:0000256" key="1">
    <source>
        <dbReference type="SAM" id="MobiDB-lite"/>
    </source>
</evidence>
<evidence type="ECO:0000313" key="2">
    <source>
        <dbReference type="EMBL" id="OWP00611.1"/>
    </source>
</evidence>
<feature type="compositionally biased region" description="Gly residues" evidence="1">
    <location>
        <begin position="42"/>
        <end position="58"/>
    </location>
</feature>
<protein>
    <submittedName>
        <fullName evidence="2">Uncharacterized protein</fullName>
    </submittedName>
</protein>
<evidence type="ECO:0000313" key="3">
    <source>
        <dbReference type="Proteomes" id="UP000242519"/>
    </source>
</evidence>
<reference evidence="2 3" key="1">
    <citation type="submission" date="2017-04" db="EMBL/GenBank/DDBJ databases">
        <title>Draft genome sequence of Marssonina coronaria NL1: causal agent of apple blotch.</title>
        <authorList>
            <person name="Cheng Q."/>
        </authorList>
    </citation>
    <scope>NUCLEOTIDE SEQUENCE [LARGE SCALE GENOMIC DNA]</scope>
    <source>
        <strain evidence="2 3">NL1</strain>
    </source>
</reference>
<dbReference type="AlphaFoldDB" id="A0A218YXP7"/>
<feature type="compositionally biased region" description="Basic and acidic residues" evidence="1">
    <location>
        <begin position="72"/>
        <end position="93"/>
    </location>
</feature>
<feature type="compositionally biased region" description="Basic and acidic residues" evidence="1">
    <location>
        <begin position="28"/>
        <end position="41"/>
    </location>
</feature>
<organism evidence="2 3">
    <name type="scientific">Diplocarpon coronariae</name>
    <dbReference type="NCBI Taxonomy" id="2795749"/>
    <lineage>
        <taxon>Eukaryota</taxon>
        <taxon>Fungi</taxon>
        <taxon>Dikarya</taxon>
        <taxon>Ascomycota</taxon>
        <taxon>Pezizomycotina</taxon>
        <taxon>Leotiomycetes</taxon>
        <taxon>Helotiales</taxon>
        <taxon>Drepanopezizaceae</taxon>
        <taxon>Diplocarpon</taxon>
    </lineage>
</organism>
<dbReference type="InParanoid" id="A0A218YXP7"/>
<dbReference type="EMBL" id="MZNU01000317">
    <property type="protein sequence ID" value="OWP00611.1"/>
    <property type="molecule type" value="Genomic_DNA"/>
</dbReference>
<dbReference type="OrthoDB" id="3564274at2759"/>